<dbReference type="EMBL" id="JH767206">
    <property type="protein sequence ID" value="EQC27549.1"/>
    <property type="molecule type" value="Genomic_DNA"/>
</dbReference>
<dbReference type="AlphaFoldDB" id="T0PQ12"/>
<evidence type="ECO:0000313" key="1">
    <source>
        <dbReference type="EMBL" id="EQC27549.1"/>
    </source>
</evidence>
<organism evidence="1 2">
    <name type="scientific">Saprolegnia diclina (strain VS20)</name>
    <dbReference type="NCBI Taxonomy" id="1156394"/>
    <lineage>
        <taxon>Eukaryota</taxon>
        <taxon>Sar</taxon>
        <taxon>Stramenopiles</taxon>
        <taxon>Oomycota</taxon>
        <taxon>Saprolegniomycetes</taxon>
        <taxon>Saprolegniales</taxon>
        <taxon>Saprolegniaceae</taxon>
        <taxon>Saprolegnia</taxon>
    </lineage>
</organism>
<dbReference type="RefSeq" id="XP_008618969.1">
    <property type="nucleotide sequence ID" value="XM_008620747.1"/>
</dbReference>
<dbReference type="Pfam" id="PF12796">
    <property type="entry name" value="Ank_2"/>
    <property type="match status" value="1"/>
</dbReference>
<name>T0PQ12_SAPDV</name>
<reference evidence="1 2" key="1">
    <citation type="submission" date="2012-04" db="EMBL/GenBank/DDBJ databases">
        <title>The Genome Sequence of Saprolegnia declina VS20.</title>
        <authorList>
            <consortium name="The Broad Institute Genome Sequencing Platform"/>
            <person name="Russ C."/>
            <person name="Nusbaum C."/>
            <person name="Tyler B."/>
            <person name="van West P."/>
            <person name="Dieguez-Uribeondo J."/>
            <person name="de Bruijn I."/>
            <person name="Tripathy S."/>
            <person name="Jiang R."/>
            <person name="Young S.K."/>
            <person name="Zeng Q."/>
            <person name="Gargeya S."/>
            <person name="Fitzgerald M."/>
            <person name="Haas B."/>
            <person name="Abouelleil A."/>
            <person name="Alvarado L."/>
            <person name="Arachchi H.M."/>
            <person name="Berlin A."/>
            <person name="Chapman S.B."/>
            <person name="Goldberg J."/>
            <person name="Griggs A."/>
            <person name="Gujja S."/>
            <person name="Hansen M."/>
            <person name="Howarth C."/>
            <person name="Imamovic A."/>
            <person name="Larimer J."/>
            <person name="McCowen C."/>
            <person name="Montmayeur A."/>
            <person name="Murphy C."/>
            <person name="Neiman D."/>
            <person name="Pearson M."/>
            <person name="Priest M."/>
            <person name="Roberts A."/>
            <person name="Saif S."/>
            <person name="Shea T."/>
            <person name="Sisk P."/>
            <person name="Sykes S."/>
            <person name="Wortman J."/>
            <person name="Nusbaum C."/>
            <person name="Birren B."/>
        </authorList>
    </citation>
    <scope>NUCLEOTIDE SEQUENCE [LARGE SCALE GENOMIC DNA]</scope>
    <source>
        <strain evidence="1 2">VS20</strain>
    </source>
</reference>
<evidence type="ECO:0000313" key="2">
    <source>
        <dbReference type="Proteomes" id="UP000030762"/>
    </source>
</evidence>
<gene>
    <name evidence="1" type="ORF">SDRG_14606</name>
</gene>
<dbReference type="SUPFAM" id="SSF48403">
    <property type="entry name" value="Ankyrin repeat"/>
    <property type="match status" value="2"/>
</dbReference>
<sequence length="725" mass="80190">MASPVLRSPDLVAAIAAYQEGLPEDLAVAQRLADAIELTPCSQHPNEEQTGYLAHVPARLAALPYLQRYAHPTTKLPNHALFVSPSVYDRALALHLAIVDGDMALVQQWLRWDASLCTSATLELAAAASQGPILRLLLVQFPAFATTKMMDLVALSGDLALLSWLHEAGAHCTSAAMDGAAMNGHLDVVVFLHATRTEGCTSVAATAAVVHGHAAIVQYLLSERTEGVKPWLYFEAPHGKHKSHSVRGETHLQAVDLVAATLQLADAAFTRIVQQAGLAALRHVYTRGYLKKMTRALLELAVATRDHAMLRYVLECIDQEYARPQEADDEWLPPDAPEDMTVDFRRGPRRYADGDHPIDRWEHCRVMELAACNGDITSLELLHKSRLRVGSTRAIEYAGYCGHLHVLHWLHAHRRDGCTEDAMTLAALAGRWDVVRWLHEDYGLCRTHAALATAAYAGHLAIVKYLLDVPTGGADNHTDKPDDSSRYITVMPALCGGAEFDYFKGSATYWAATQGHLEIVELLVARGHPVPPTAMSEAVSSGHLHVVRYLHEGFGHICTYYRSLLSAVEGRHIDTVAYVLQKRCWQLGWSLSNDDRTEIAWHMLLVAAARSGSLSILELICNTFPINLATELPRRVSERMLLRAASLGHLEMLQHLHERYGFGWTPLVREAAMHRGHKKVLRYFDTLGPATASVHATDERGLWRYGNDFSFYVTRVDGVLGVQPM</sequence>
<dbReference type="GeneID" id="19955333"/>
<dbReference type="Proteomes" id="UP000030762">
    <property type="component" value="Unassembled WGS sequence"/>
</dbReference>
<dbReference type="Gene3D" id="1.25.40.20">
    <property type="entry name" value="Ankyrin repeat-containing domain"/>
    <property type="match status" value="2"/>
</dbReference>
<dbReference type="VEuPathDB" id="FungiDB:SDRG_14606"/>
<dbReference type="InParanoid" id="T0PQ12"/>
<proteinExistence type="predicted"/>
<dbReference type="OrthoDB" id="10322672at2759"/>
<protein>
    <submittedName>
        <fullName evidence="1">Uncharacterized protein</fullName>
    </submittedName>
</protein>
<dbReference type="PANTHER" id="PTHR46586:SF3">
    <property type="entry name" value="ANKYRIN REPEAT-CONTAINING PROTEIN"/>
    <property type="match status" value="1"/>
</dbReference>
<keyword evidence="2" id="KW-1185">Reference proteome</keyword>
<dbReference type="PANTHER" id="PTHR46586">
    <property type="entry name" value="ANKYRIN REPEAT-CONTAINING PROTEIN"/>
    <property type="match status" value="1"/>
</dbReference>
<dbReference type="InterPro" id="IPR002110">
    <property type="entry name" value="Ankyrin_rpt"/>
</dbReference>
<accession>T0PQ12</accession>
<dbReference type="OMA" id="HEGFGHI"/>
<dbReference type="InterPro" id="IPR052050">
    <property type="entry name" value="SecEffector_AnkRepeat"/>
</dbReference>
<dbReference type="InterPro" id="IPR036770">
    <property type="entry name" value="Ankyrin_rpt-contain_sf"/>
</dbReference>